<dbReference type="EMBL" id="JACHHT010000002">
    <property type="protein sequence ID" value="MBB6522598.1"/>
    <property type="molecule type" value="Genomic_DNA"/>
</dbReference>
<evidence type="ECO:0008006" key="3">
    <source>
        <dbReference type="Google" id="ProtNLM"/>
    </source>
</evidence>
<dbReference type="GO" id="GO:0006508">
    <property type="term" value="P:proteolysis"/>
    <property type="evidence" value="ECO:0007669"/>
    <property type="project" value="InterPro"/>
</dbReference>
<gene>
    <name evidence="1" type="ORF">HNR48_002883</name>
</gene>
<dbReference type="Pfam" id="PF10994">
    <property type="entry name" value="DUF2817"/>
    <property type="match status" value="1"/>
</dbReference>
<dbReference type="SUPFAM" id="SSF53187">
    <property type="entry name" value="Zn-dependent exopeptidases"/>
    <property type="match status" value="1"/>
</dbReference>
<organism evidence="1 2">
    <name type="scientific">Pseudoteredinibacter isoporae</name>
    <dbReference type="NCBI Taxonomy" id="570281"/>
    <lineage>
        <taxon>Bacteria</taxon>
        <taxon>Pseudomonadati</taxon>
        <taxon>Pseudomonadota</taxon>
        <taxon>Gammaproteobacteria</taxon>
        <taxon>Cellvibrionales</taxon>
        <taxon>Cellvibrionaceae</taxon>
        <taxon>Pseudoteredinibacter</taxon>
    </lineage>
</organism>
<accession>A0A7X0JUP7</accession>
<dbReference type="Proteomes" id="UP000528457">
    <property type="component" value="Unassembled WGS sequence"/>
</dbReference>
<name>A0A7X0JUP7_9GAMM</name>
<dbReference type="Gene3D" id="3.40.630.10">
    <property type="entry name" value="Zn peptidases"/>
    <property type="match status" value="1"/>
</dbReference>
<dbReference type="AlphaFoldDB" id="A0A7X0JUP7"/>
<dbReference type="GO" id="GO:0004181">
    <property type="term" value="F:metallocarboxypeptidase activity"/>
    <property type="evidence" value="ECO:0007669"/>
    <property type="project" value="InterPro"/>
</dbReference>
<evidence type="ECO:0000313" key="2">
    <source>
        <dbReference type="Proteomes" id="UP000528457"/>
    </source>
</evidence>
<dbReference type="CDD" id="cd06233">
    <property type="entry name" value="M14-like"/>
    <property type="match status" value="1"/>
</dbReference>
<dbReference type="InterPro" id="IPR021259">
    <property type="entry name" value="DUF2817"/>
</dbReference>
<dbReference type="InParanoid" id="A0A7X0JUP7"/>
<proteinExistence type="predicted"/>
<comment type="caution">
    <text evidence="1">The sequence shown here is derived from an EMBL/GenBank/DDBJ whole genome shotgun (WGS) entry which is preliminary data.</text>
</comment>
<evidence type="ECO:0000313" key="1">
    <source>
        <dbReference type="EMBL" id="MBB6522598.1"/>
    </source>
</evidence>
<protein>
    <recommendedName>
        <fullName evidence="3">DUF2817 domain-containing protein</fullName>
    </recommendedName>
</protein>
<keyword evidence="2" id="KW-1185">Reference proteome</keyword>
<dbReference type="RefSeq" id="WP_166845575.1">
    <property type="nucleotide sequence ID" value="NZ_JAAONY010000002.1"/>
</dbReference>
<dbReference type="GO" id="GO:0008270">
    <property type="term" value="F:zinc ion binding"/>
    <property type="evidence" value="ECO:0007669"/>
    <property type="project" value="InterPro"/>
</dbReference>
<sequence length="367" mass="40786">MTFSQIPGPLGQACRSNYMEARALFLKTAQSIACDIDHYQNEAVSGINGEALFCDVARLGPDSASRKILLSSGVHGVEAYCGSAMQILIMQNLIPRIDFEDLQIIFVHILNPYGCSHYTRNNENNIDLNRNFVDFSGVATAAPELSQFREETYPSDWSGSDLKQVLKHIGHYISAHGPEKFQTLMTQGQYVWPQDPYFGGLAESWSNQVWADICRKHCAPEVNLVHLDFHTGLGPRGACELIYTGSPTHFQRAKNTFVSGRLIAPGAEGSSTPSISGPLCCGLLSVNPDALCVALEFGTIPIEDMLGTLIEANWLHNNPNCCAEERLRIQHNTLKAFFIPEANWLDQVWDMSETYFMDALHSLNKNR</sequence>
<reference evidence="1 2" key="1">
    <citation type="submission" date="2020-08" db="EMBL/GenBank/DDBJ databases">
        <title>Genomic Encyclopedia of Type Strains, Phase IV (KMG-IV): sequencing the most valuable type-strain genomes for metagenomic binning, comparative biology and taxonomic classification.</title>
        <authorList>
            <person name="Goeker M."/>
        </authorList>
    </citation>
    <scope>NUCLEOTIDE SEQUENCE [LARGE SCALE GENOMIC DNA]</scope>
    <source>
        <strain evidence="1 2">DSM 22368</strain>
    </source>
</reference>